<organism evidence="2 3">
    <name type="scientific">Aeromonas caviae</name>
    <name type="common">Aeromonas punctata</name>
    <dbReference type="NCBI Taxonomy" id="648"/>
    <lineage>
        <taxon>Bacteria</taxon>
        <taxon>Pseudomonadati</taxon>
        <taxon>Pseudomonadota</taxon>
        <taxon>Gammaproteobacteria</taxon>
        <taxon>Aeromonadales</taxon>
        <taxon>Aeromonadaceae</taxon>
        <taxon>Aeromonas</taxon>
    </lineage>
</organism>
<dbReference type="Proteomes" id="UP001218423">
    <property type="component" value="Plasmid pAC1520"/>
</dbReference>
<keyword evidence="1" id="KW-0472">Membrane</keyword>
<proteinExistence type="predicted"/>
<keyword evidence="1" id="KW-0812">Transmembrane</keyword>
<evidence type="ECO:0000313" key="3">
    <source>
        <dbReference type="Proteomes" id="UP001218423"/>
    </source>
</evidence>
<protein>
    <submittedName>
        <fullName evidence="2">Uncharacterized protein</fullName>
    </submittedName>
</protein>
<reference evidence="2" key="1">
    <citation type="submission" date="2023-03" db="EMBL/GenBank/DDBJ databases">
        <title>Aeromonas caviae strain AC1520.</title>
        <authorList>
            <person name="Xie T."/>
            <person name="Zhang Q."/>
            <person name="Deng J."/>
            <person name="Li X."/>
        </authorList>
    </citation>
    <scope>NUCLEOTIDE SEQUENCE</scope>
    <source>
        <strain evidence="2">AC1520</strain>
        <plasmid evidence="2">pAC1520</plasmid>
    </source>
</reference>
<dbReference type="EMBL" id="CP120943">
    <property type="protein sequence ID" value="WFG00323.1"/>
    <property type="molecule type" value="Genomic_DNA"/>
</dbReference>
<sequence length="90" mass="9974">MSAQDVMSQFGRELADIRRKMVVHSMLAALSLGFVILFSNGLGGTYASSFWGGSLLIFMLEVGFFVENLFKGLFIMMQGKNATESRPELE</sequence>
<name>A0AAJ5ZFF9_AERCA</name>
<feature type="transmembrane region" description="Helical" evidence="1">
    <location>
        <begin position="50"/>
        <end position="70"/>
    </location>
</feature>
<evidence type="ECO:0000313" key="2">
    <source>
        <dbReference type="EMBL" id="WFG00323.1"/>
    </source>
</evidence>
<dbReference type="AlphaFoldDB" id="A0AAJ5ZFF9"/>
<feature type="transmembrane region" description="Helical" evidence="1">
    <location>
        <begin position="21"/>
        <end position="38"/>
    </location>
</feature>
<accession>A0AAJ5ZFF9</accession>
<dbReference type="RefSeq" id="WP_128342809.1">
    <property type="nucleotide sequence ID" value="NZ_CAWOMG010000077.1"/>
</dbReference>
<keyword evidence="2" id="KW-0614">Plasmid</keyword>
<evidence type="ECO:0000256" key="1">
    <source>
        <dbReference type="SAM" id="Phobius"/>
    </source>
</evidence>
<keyword evidence="1" id="KW-1133">Transmembrane helix</keyword>
<gene>
    <name evidence="2" type="ORF">P5S46_21410</name>
</gene>
<geneLocation type="plasmid" evidence="2 3">
    <name>pAC1520</name>
</geneLocation>